<dbReference type="Pfam" id="PF10486">
    <property type="entry name" value="PI3K_1B_p101"/>
    <property type="match status" value="1"/>
</dbReference>
<comment type="caution">
    <text evidence="2">The sequence shown here is derived from an EMBL/GenBank/DDBJ whole genome shotgun (WGS) entry which is preliminary data.</text>
</comment>
<dbReference type="AlphaFoldDB" id="A0AAV7JT86"/>
<feature type="region of interest" description="Disordered" evidence="1">
    <location>
        <begin position="624"/>
        <end position="647"/>
    </location>
</feature>
<keyword evidence="3" id="KW-1185">Reference proteome</keyword>
<dbReference type="GO" id="GO:0005944">
    <property type="term" value="C:phosphatidylinositol 3-kinase complex, class IB"/>
    <property type="evidence" value="ECO:0007669"/>
    <property type="project" value="InterPro"/>
</dbReference>
<name>A0AAV7JT86_9METZ</name>
<dbReference type="GO" id="GO:0007186">
    <property type="term" value="P:G protein-coupled receptor signaling pathway"/>
    <property type="evidence" value="ECO:0007669"/>
    <property type="project" value="TreeGrafter"/>
</dbReference>
<dbReference type="GO" id="GO:0046935">
    <property type="term" value="F:1-phosphatidylinositol-3-kinase regulator activity"/>
    <property type="evidence" value="ECO:0007669"/>
    <property type="project" value="InterPro"/>
</dbReference>
<dbReference type="PANTHER" id="PTHR15593:SF3">
    <property type="entry name" value="PROTEIN DDB_G0292252-RELATED"/>
    <property type="match status" value="1"/>
</dbReference>
<proteinExistence type="predicted"/>
<evidence type="ECO:0000313" key="3">
    <source>
        <dbReference type="Proteomes" id="UP001165289"/>
    </source>
</evidence>
<gene>
    <name evidence="2" type="ORF">LOD99_4673</name>
</gene>
<reference evidence="2 3" key="1">
    <citation type="journal article" date="2023" name="BMC Biol.">
        <title>The compact genome of the sponge Oopsacas minuta (Hexactinellida) is lacking key metazoan core genes.</title>
        <authorList>
            <person name="Santini S."/>
            <person name="Schenkelaars Q."/>
            <person name="Jourda C."/>
            <person name="Duchesne M."/>
            <person name="Belahbib H."/>
            <person name="Rocher C."/>
            <person name="Selva M."/>
            <person name="Riesgo A."/>
            <person name="Vervoort M."/>
            <person name="Leys S.P."/>
            <person name="Kodjabachian L."/>
            <person name="Le Bivic A."/>
            <person name="Borchiellini C."/>
            <person name="Claverie J.M."/>
            <person name="Renard E."/>
        </authorList>
    </citation>
    <scope>NUCLEOTIDE SEQUENCE [LARGE SCALE GENOMIC DNA]</scope>
    <source>
        <strain evidence="2">SPO-2</strain>
    </source>
</reference>
<feature type="compositionally biased region" description="Polar residues" evidence="1">
    <location>
        <begin position="624"/>
        <end position="643"/>
    </location>
</feature>
<dbReference type="Proteomes" id="UP001165289">
    <property type="component" value="Unassembled WGS sequence"/>
</dbReference>
<sequence length="1031" mass="118550">MECDISYFCGLLEAYFDLTNVKQENYKEISKFWDYFTDRNRIVSFILTLISKLIALDSGNAFRPLELVYKDLIFKCDRKEDFMQWEQVGGKLPIFYQEKARAIQHAIINNLYFIQSFYDCTNSGHLQKMYQRWKVARIGTGRANNFEVGIMSSFGMLEVNPRQSPLRKVLGKDAKFARGLDEIIIDLIDICLSSVGRGSLGQQPSIQCPLLALEKVSESLIYQKLMFKLQQAPLLMTVAIRSVLSNLINLRHKESTAAIKLSDGIEEESLIPLLNLYTELVTRAPVINKEVLHDAYEIIKPFYLWPYPHCEIARLALDFTQAEIIAPGIHYTRRIIAEHSLLEMSTAIKPHRHYVLVDGLAPNAPAFIQAFTGRDEADKLEMKKHLLKHVYVCGHGGNFDLVNFGRCLDHLDVYAGHYFEEVIQAIEGAFSEESGELKAELPQKLEEIYEKIMQHGKDKGIERRLFSDNESKIKLDTFIHTIPPYPKVRIHELNSMTIPKSIEAILRDILTREHLLTTSTNVDYSESYQEIEKSIDIVEVSNMTQGRFTVMRNNFRESAFNASMDAMSNSVNAARRSSRQLYRDTSGKRESNQETGGCYQRITNDFPTGHGRVVENQNYEEQIRSKSLNSFSRPSKTSLPTRSSRSEDYVDNKAVLERAEKIVKIIVIGTDKTIGQVTKAFIKLKHESPSIFSRQYPQIFYVPASSVVGMQLPFEKDIPVPELITQKHDLDPKIYRECDSSRGGDIWFGRFISHLDGWYKRNLLLSIQAAIHLFPQVRYIPEERAPQLLSFRFTNPDSSFYNEDQSMQARYSPSKLIRDILFSFVREARCVFNLRVYHVEMLDTCGEAKYTIFSQRVELFHRQQSSVLGAVKQRSDHKNVAKPPCVSVRIWEVAFDGTPLNSVWYPLQRYFAIRALNIPRPGDGYIPNPERAGFEISVTTCIKLSGIANSVRQRYGSSGEKFHHHSYQFEIRAKDRENHFSVAVDGEAPFQHLVRLVVRPMESVLSRVSDKKHRKRSKLSVPIMTFWPVDL</sequence>
<feature type="region of interest" description="Disordered" evidence="1">
    <location>
        <begin position="575"/>
        <end position="599"/>
    </location>
</feature>
<dbReference type="EMBL" id="JAKMXF010000300">
    <property type="protein sequence ID" value="KAI6652128.1"/>
    <property type="molecule type" value="Genomic_DNA"/>
</dbReference>
<feature type="compositionally biased region" description="Basic and acidic residues" evidence="1">
    <location>
        <begin position="581"/>
        <end position="592"/>
    </location>
</feature>
<evidence type="ECO:0000313" key="2">
    <source>
        <dbReference type="EMBL" id="KAI6652128.1"/>
    </source>
</evidence>
<accession>A0AAV7JT86</accession>
<dbReference type="InterPro" id="IPR019522">
    <property type="entry name" value="PIK3R5/6"/>
</dbReference>
<protein>
    <submittedName>
        <fullName evidence="2">Uncharacterized protein</fullName>
    </submittedName>
</protein>
<dbReference type="PANTHER" id="PTHR15593">
    <property type="entry name" value="PHOSPHATIDYLINOSITOL 3-KINASE REGULATORY SUBUNIT"/>
    <property type="match status" value="1"/>
</dbReference>
<organism evidence="2 3">
    <name type="scientific">Oopsacas minuta</name>
    <dbReference type="NCBI Taxonomy" id="111878"/>
    <lineage>
        <taxon>Eukaryota</taxon>
        <taxon>Metazoa</taxon>
        <taxon>Porifera</taxon>
        <taxon>Hexactinellida</taxon>
        <taxon>Hexasterophora</taxon>
        <taxon>Lyssacinosida</taxon>
        <taxon>Leucopsacidae</taxon>
        <taxon>Oopsacas</taxon>
    </lineage>
</organism>
<evidence type="ECO:0000256" key="1">
    <source>
        <dbReference type="SAM" id="MobiDB-lite"/>
    </source>
</evidence>